<gene>
    <name evidence="2" type="ORF">BDY17DRAFT_306747</name>
</gene>
<dbReference type="RefSeq" id="XP_033593928.1">
    <property type="nucleotide sequence ID" value="XM_033735052.1"/>
</dbReference>
<proteinExistence type="predicted"/>
<reference evidence="2" key="1">
    <citation type="journal article" date="2020" name="Stud. Mycol.">
        <title>101 Dothideomycetes genomes: a test case for predicting lifestyles and emergence of pathogens.</title>
        <authorList>
            <person name="Haridas S."/>
            <person name="Albert R."/>
            <person name="Binder M."/>
            <person name="Bloem J."/>
            <person name="Labutti K."/>
            <person name="Salamov A."/>
            <person name="Andreopoulos B."/>
            <person name="Baker S."/>
            <person name="Barry K."/>
            <person name="Bills G."/>
            <person name="Bluhm B."/>
            <person name="Cannon C."/>
            <person name="Castanera R."/>
            <person name="Culley D."/>
            <person name="Daum C."/>
            <person name="Ezra D."/>
            <person name="Gonzalez J."/>
            <person name="Henrissat B."/>
            <person name="Kuo A."/>
            <person name="Liang C."/>
            <person name="Lipzen A."/>
            <person name="Lutzoni F."/>
            <person name="Magnuson J."/>
            <person name="Mondo S."/>
            <person name="Nolan M."/>
            <person name="Ohm R."/>
            <person name="Pangilinan J."/>
            <person name="Park H.-J."/>
            <person name="Ramirez L."/>
            <person name="Alfaro M."/>
            <person name="Sun H."/>
            <person name="Tritt A."/>
            <person name="Yoshinaga Y."/>
            <person name="Zwiers L.-H."/>
            <person name="Turgeon B."/>
            <person name="Goodwin S."/>
            <person name="Spatafora J."/>
            <person name="Crous P."/>
            <person name="Grigoriev I."/>
        </authorList>
    </citation>
    <scope>NUCLEOTIDE SEQUENCE</scope>
    <source>
        <strain evidence="2">CBS 113389</strain>
    </source>
</reference>
<evidence type="ECO:0000256" key="1">
    <source>
        <dbReference type="SAM" id="MobiDB-lite"/>
    </source>
</evidence>
<name>A0A6A6Q5P2_9PEZI</name>
<feature type="region of interest" description="Disordered" evidence="1">
    <location>
        <begin position="51"/>
        <end position="165"/>
    </location>
</feature>
<organism evidence="2 3">
    <name type="scientific">Neohortaea acidophila</name>
    <dbReference type="NCBI Taxonomy" id="245834"/>
    <lineage>
        <taxon>Eukaryota</taxon>
        <taxon>Fungi</taxon>
        <taxon>Dikarya</taxon>
        <taxon>Ascomycota</taxon>
        <taxon>Pezizomycotina</taxon>
        <taxon>Dothideomycetes</taxon>
        <taxon>Dothideomycetidae</taxon>
        <taxon>Mycosphaerellales</taxon>
        <taxon>Teratosphaeriaceae</taxon>
        <taxon>Neohortaea</taxon>
    </lineage>
</organism>
<evidence type="ECO:0000313" key="3">
    <source>
        <dbReference type="Proteomes" id="UP000799767"/>
    </source>
</evidence>
<feature type="region of interest" description="Disordered" evidence="1">
    <location>
        <begin position="1"/>
        <end position="22"/>
    </location>
</feature>
<evidence type="ECO:0000313" key="2">
    <source>
        <dbReference type="EMBL" id="KAF2487359.1"/>
    </source>
</evidence>
<accession>A0A6A6Q5P2</accession>
<sequence length="229" mass="25581">MAFHQWLTSPKKPGDGALMGSDDDAVMAYTLPHGQLQQLPTRQRPFLAPQLKSHSHKVREYLQESNSRSKTDASQSVINERHDEHHLPTRPKKPAARDLKPRPPNLSATHPANYGPQPSQVKLAQSALRSSDTRTAPYPLPPAPKLPPTPAPSTPGSASSEPPWRVYNDPMWQTSQDPHHWDTNCTILRCDRALEPGNVISPCWMAGLPFGGMVERAYHYPSLERTQEE</sequence>
<protein>
    <submittedName>
        <fullName evidence="2">Uncharacterized protein</fullName>
    </submittedName>
</protein>
<dbReference type="Proteomes" id="UP000799767">
    <property type="component" value="Unassembled WGS sequence"/>
</dbReference>
<feature type="compositionally biased region" description="Polar residues" evidence="1">
    <location>
        <begin position="106"/>
        <end position="130"/>
    </location>
</feature>
<dbReference type="AlphaFoldDB" id="A0A6A6Q5P2"/>
<dbReference type="GeneID" id="54476054"/>
<keyword evidence="3" id="KW-1185">Reference proteome</keyword>
<dbReference type="EMBL" id="MU001631">
    <property type="protein sequence ID" value="KAF2487359.1"/>
    <property type="molecule type" value="Genomic_DNA"/>
</dbReference>
<feature type="compositionally biased region" description="Low complexity" evidence="1">
    <location>
        <begin position="154"/>
        <end position="163"/>
    </location>
</feature>
<feature type="compositionally biased region" description="Basic and acidic residues" evidence="1">
    <location>
        <begin position="58"/>
        <end position="71"/>
    </location>
</feature>
<feature type="compositionally biased region" description="Pro residues" evidence="1">
    <location>
        <begin position="138"/>
        <end position="153"/>
    </location>
</feature>